<feature type="transmembrane region" description="Helical" evidence="2">
    <location>
        <begin position="29"/>
        <end position="46"/>
    </location>
</feature>
<proteinExistence type="predicted"/>
<sequence length="156" mass="16967">MPERQRRSGKKPGTPARTGGGTGVNSRRWVFWALVAVAVILVGLLLSKPALLAWDAPEGSLRVRIDMSGFQPRIIRVRAGQPVRITLVNPDDRFHTDGGGYHNFVVEALGVRQVVAPLSTQTFQLAAPAPGRYEFYCDICCGGKDNPAMRGVLVVE</sequence>
<evidence type="ECO:0000313" key="5">
    <source>
        <dbReference type="Proteomes" id="UP001163687"/>
    </source>
</evidence>
<evidence type="ECO:0000256" key="1">
    <source>
        <dbReference type="SAM" id="MobiDB-lite"/>
    </source>
</evidence>
<dbReference type="EMBL" id="AP025628">
    <property type="protein sequence ID" value="BDG61143.1"/>
    <property type="molecule type" value="Genomic_DNA"/>
</dbReference>
<dbReference type="Proteomes" id="UP001163687">
    <property type="component" value="Chromosome"/>
</dbReference>
<dbReference type="Gene3D" id="2.60.40.420">
    <property type="entry name" value="Cupredoxins - blue copper proteins"/>
    <property type="match status" value="1"/>
</dbReference>
<dbReference type="AlphaFoldDB" id="A0AA35G971"/>
<keyword evidence="2" id="KW-1133">Transmembrane helix</keyword>
<protein>
    <recommendedName>
        <fullName evidence="3">EfeO-type cupredoxin-like domain-containing protein</fullName>
    </recommendedName>
</protein>
<evidence type="ECO:0000256" key="2">
    <source>
        <dbReference type="SAM" id="Phobius"/>
    </source>
</evidence>
<dbReference type="InterPro" id="IPR008972">
    <property type="entry name" value="Cupredoxin"/>
</dbReference>
<evidence type="ECO:0000259" key="3">
    <source>
        <dbReference type="Pfam" id="PF13473"/>
    </source>
</evidence>
<name>A0AA35G971_9FIRM</name>
<dbReference type="RefSeq" id="WP_264841817.1">
    <property type="nucleotide sequence ID" value="NZ_AP025628.1"/>
</dbReference>
<organism evidence="4 5">
    <name type="scientific">Caldinitratiruptor microaerophilus</name>
    <dbReference type="NCBI Taxonomy" id="671077"/>
    <lineage>
        <taxon>Bacteria</taxon>
        <taxon>Bacillati</taxon>
        <taxon>Bacillota</taxon>
        <taxon>Clostridia</taxon>
        <taxon>Eubacteriales</taxon>
        <taxon>Symbiobacteriaceae</taxon>
        <taxon>Caldinitratiruptor</taxon>
    </lineage>
</organism>
<keyword evidence="2" id="KW-0472">Membrane</keyword>
<dbReference type="KEGG" id="cmic:caldi_22330"/>
<keyword evidence="5" id="KW-1185">Reference proteome</keyword>
<gene>
    <name evidence="4" type="ORF">caldi_22330</name>
</gene>
<dbReference type="SUPFAM" id="SSF49503">
    <property type="entry name" value="Cupredoxins"/>
    <property type="match status" value="1"/>
</dbReference>
<feature type="domain" description="EfeO-type cupredoxin-like" evidence="3">
    <location>
        <begin position="37"/>
        <end position="155"/>
    </location>
</feature>
<feature type="region of interest" description="Disordered" evidence="1">
    <location>
        <begin position="1"/>
        <end position="21"/>
    </location>
</feature>
<evidence type="ECO:0000313" key="4">
    <source>
        <dbReference type="EMBL" id="BDG61143.1"/>
    </source>
</evidence>
<keyword evidence="2" id="KW-0812">Transmembrane</keyword>
<reference evidence="4" key="1">
    <citation type="submission" date="2022-03" db="EMBL/GenBank/DDBJ databases">
        <title>Complete genome sequence of Caldinitratiruptor microaerophilus.</title>
        <authorList>
            <person name="Mukaiyama R."/>
            <person name="Nishiyama T."/>
            <person name="Ueda K."/>
        </authorList>
    </citation>
    <scope>NUCLEOTIDE SEQUENCE</scope>
    <source>
        <strain evidence="4">JCM 16183</strain>
    </source>
</reference>
<dbReference type="Pfam" id="PF13473">
    <property type="entry name" value="Cupredoxin_1"/>
    <property type="match status" value="1"/>
</dbReference>
<accession>A0AA35G971</accession>
<dbReference type="InterPro" id="IPR028096">
    <property type="entry name" value="EfeO_Cupredoxin"/>
</dbReference>